<dbReference type="Proteomes" id="UP001243757">
    <property type="component" value="Unassembled WGS sequence"/>
</dbReference>
<evidence type="ECO:0000256" key="4">
    <source>
        <dbReference type="ARBA" id="ARBA00022692"/>
    </source>
</evidence>
<evidence type="ECO:0000256" key="7">
    <source>
        <dbReference type="RuleBase" id="RU363032"/>
    </source>
</evidence>
<dbReference type="PANTHER" id="PTHR43163">
    <property type="entry name" value="DIPEPTIDE TRANSPORT SYSTEM PERMEASE PROTEIN DPPB-RELATED"/>
    <property type="match status" value="1"/>
</dbReference>
<feature type="transmembrane region" description="Helical" evidence="7">
    <location>
        <begin position="190"/>
        <end position="208"/>
    </location>
</feature>
<keyword evidence="2 7" id="KW-0813">Transport</keyword>
<feature type="transmembrane region" description="Helical" evidence="7">
    <location>
        <begin position="290"/>
        <end position="313"/>
    </location>
</feature>
<dbReference type="Pfam" id="PF00528">
    <property type="entry name" value="BPD_transp_1"/>
    <property type="match status" value="1"/>
</dbReference>
<gene>
    <name evidence="9" type="ORF">QO033_18875</name>
</gene>
<feature type="transmembrane region" description="Helical" evidence="7">
    <location>
        <begin position="134"/>
        <end position="160"/>
    </location>
</feature>
<dbReference type="EMBL" id="JASNJD010000018">
    <property type="protein sequence ID" value="MDK3019749.1"/>
    <property type="molecule type" value="Genomic_DNA"/>
</dbReference>
<comment type="caution">
    <text evidence="9">The sequence shown here is derived from an EMBL/GenBank/DDBJ whole genome shotgun (WGS) entry which is preliminary data.</text>
</comment>
<name>A0ABT7F565_9RHOB</name>
<feature type="domain" description="ABC transmembrane type-1" evidence="8">
    <location>
        <begin position="98"/>
        <end position="313"/>
    </location>
</feature>
<keyword evidence="4 7" id="KW-0812">Transmembrane</keyword>
<dbReference type="CDD" id="cd06261">
    <property type="entry name" value="TM_PBP2"/>
    <property type="match status" value="1"/>
</dbReference>
<dbReference type="PANTHER" id="PTHR43163:SF9">
    <property type="entry name" value="ABC TRANSPORTER PERMEASE PROTEIN"/>
    <property type="match status" value="1"/>
</dbReference>
<dbReference type="SUPFAM" id="SSF161098">
    <property type="entry name" value="MetI-like"/>
    <property type="match status" value="1"/>
</dbReference>
<keyword evidence="5 7" id="KW-1133">Transmembrane helix</keyword>
<keyword evidence="6 7" id="KW-0472">Membrane</keyword>
<evidence type="ECO:0000256" key="6">
    <source>
        <dbReference type="ARBA" id="ARBA00023136"/>
    </source>
</evidence>
<proteinExistence type="inferred from homology"/>
<protein>
    <submittedName>
        <fullName evidence="9">ABC transporter permease</fullName>
    </submittedName>
</protein>
<accession>A0ABT7F565</accession>
<evidence type="ECO:0000256" key="1">
    <source>
        <dbReference type="ARBA" id="ARBA00004651"/>
    </source>
</evidence>
<dbReference type="Gene3D" id="1.10.3720.10">
    <property type="entry name" value="MetI-like"/>
    <property type="match status" value="1"/>
</dbReference>
<dbReference type="InterPro" id="IPR035906">
    <property type="entry name" value="MetI-like_sf"/>
</dbReference>
<evidence type="ECO:0000256" key="2">
    <source>
        <dbReference type="ARBA" id="ARBA00022448"/>
    </source>
</evidence>
<evidence type="ECO:0000256" key="5">
    <source>
        <dbReference type="ARBA" id="ARBA00022989"/>
    </source>
</evidence>
<organism evidence="9 10">
    <name type="scientific">Pseudodonghicola flavimaris</name>
    <dbReference type="NCBI Taxonomy" id="3050036"/>
    <lineage>
        <taxon>Bacteria</taxon>
        <taxon>Pseudomonadati</taxon>
        <taxon>Pseudomonadota</taxon>
        <taxon>Alphaproteobacteria</taxon>
        <taxon>Rhodobacterales</taxon>
        <taxon>Paracoccaceae</taxon>
        <taxon>Pseudodonghicola</taxon>
    </lineage>
</organism>
<dbReference type="RefSeq" id="WP_284482522.1">
    <property type="nucleotide sequence ID" value="NZ_JASNJD010000018.1"/>
</dbReference>
<dbReference type="InterPro" id="IPR000515">
    <property type="entry name" value="MetI-like"/>
</dbReference>
<evidence type="ECO:0000313" key="10">
    <source>
        <dbReference type="Proteomes" id="UP001243757"/>
    </source>
</evidence>
<sequence>MTYKIFLTRLGNGLLVLLGVAIMNFTLVHMAPGDPAMIFAGEAGGGDETYVEQLRQDMGLDKPLVTQFAIYAGDLLRGDLGYSFRNQRDVASMIVERIPATLLLTMTAFGIALIIGIVFGMLGGWFRNTLLDRGLMIVTLVLYATPLFWLAMMFVLLFSVRLGWFPPFGMQSVLVPDAPLDRLLDIGRHLVLPAFSLGLFYAATYARLVRASVINVSNADFVKTARAKGVPGGRILRVHVLRNAILPVFSLASVHIGQLVGGAVLTETVFAWPGIGRLMFDAILQRDYPVILGVFLTTGLLVILVNIVTDLLYRIVDPRIEHTAGN</sequence>
<feature type="transmembrane region" description="Helical" evidence="7">
    <location>
        <begin position="244"/>
        <end position="270"/>
    </location>
</feature>
<evidence type="ECO:0000256" key="3">
    <source>
        <dbReference type="ARBA" id="ARBA00022475"/>
    </source>
</evidence>
<dbReference type="Pfam" id="PF19300">
    <property type="entry name" value="BPD_transp_1_N"/>
    <property type="match status" value="1"/>
</dbReference>
<feature type="transmembrane region" description="Helical" evidence="7">
    <location>
        <begin position="98"/>
        <end position="122"/>
    </location>
</feature>
<keyword evidence="10" id="KW-1185">Reference proteome</keyword>
<dbReference type="InterPro" id="IPR045621">
    <property type="entry name" value="BPD_transp_1_N"/>
</dbReference>
<comment type="similarity">
    <text evidence="7">Belongs to the binding-protein-dependent transport system permease family.</text>
</comment>
<reference evidence="9 10" key="1">
    <citation type="submission" date="2023-05" db="EMBL/GenBank/DDBJ databases">
        <title>Pseudodonghicola sp. nov.</title>
        <authorList>
            <person name="Huang J."/>
        </authorList>
    </citation>
    <scope>NUCLEOTIDE SEQUENCE [LARGE SCALE GENOMIC DNA]</scope>
    <source>
        <strain evidence="9 10">IC7</strain>
    </source>
</reference>
<dbReference type="PROSITE" id="PS50928">
    <property type="entry name" value="ABC_TM1"/>
    <property type="match status" value="1"/>
</dbReference>
<comment type="subcellular location">
    <subcellularLocation>
        <location evidence="1 7">Cell membrane</location>
        <topology evidence="1 7">Multi-pass membrane protein</topology>
    </subcellularLocation>
</comment>
<keyword evidence="3" id="KW-1003">Cell membrane</keyword>
<feature type="transmembrane region" description="Helical" evidence="7">
    <location>
        <begin position="12"/>
        <end position="31"/>
    </location>
</feature>
<evidence type="ECO:0000259" key="8">
    <source>
        <dbReference type="PROSITE" id="PS50928"/>
    </source>
</evidence>
<evidence type="ECO:0000313" key="9">
    <source>
        <dbReference type="EMBL" id="MDK3019749.1"/>
    </source>
</evidence>